<name>A0A1X7AI69_9GAMM</name>
<dbReference type="InterPro" id="IPR036156">
    <property type="entry name" value="Beta-gal/glucu_dom_sf"/>
</dbReference>
<evidence type="ECO:0000259" key="8">
    <source>
        <dbReference type="SMART" id="SM01038"/>
    </source>
</evidence>
<dbReference type="Gene3D" id="2.60.40.10">
    <property type="entry name" value="Immunoglobulins"/>
    <property type="match status" value="2"/>
</dbReference>
<dbReference type="SUPFAM" id="SSF51445">
    <property type="entry name" value="(Trans)glycosidases"/>
    <property type="match status" value="1"/>
</dbReference>
<comment type="catalytic activity">
    <reaction evidence="1 7">
        <text>Hydrolysis of terminal non-reducing beta-D-galactose residues in beta-D-galactosides.</text>
        <dbReference type="EC" id="3.2.1.23"/>
    </reaction>
</comment>
<keyword evidence="5 7" id="KW-0326">Glycosidase</keyword>
<dbReference type="SUPFAM" id="SSF49785">
    <property type="entry name" value="Galactose-binding domain-like"/>
    <property type="match status" value="1"/>
</dbReference>
<dbReference type="InterPro" id="IPR006103">
    <property type="entry name" value="Glyco_hydro_2_cat"/>
</dbReference>
<dbReference type="InterPro" id="IPR023230">
    <property type="entry name" value="Glyco_hydro_2_CS"/>
</dbReference>
<dbReference type="GO" id="GO:0030246">
    <property type="term" value="F:carbohydrate binding"/>
    <property type="evidence" value="ECO:0007669"/>
    <property type="project" value="InterPro"/>
</dbReference>
<dbReference type="RefSeq" id="WP_087108905.1">
    <property type="nucleotide sequence ID" value="NZ_CBCSCN010000008.1"/>
</dbReference>
<dbReference type="GO" id="GO:0009341">
    <property type="term" value="C:beta-galactosidase complex"/>
    <property type="evidence" value="ECO:0007669"/>
    <property type="project" value="InterPro"/>
</dbReference>
<dbReference type="PANTHER" id="PTHR46323:SF2">
    <property type="entry name" value="BETA-GALACTOSIDASE"/>
    <property type="match status" value="1"/>
</dbReference>
<dbReference type="PANTHER" id="PTHR46323">
    <property type="entry name" value="BETA-GALACTOSIDASE"/>
    <property type="match status" value="1"/>
</dbReference>
<evidence type="ECO:0000256" key="5">
    <source>
        <dbReference type="ARBA" id="ARBA00023295"/>
    </source>
</evidence>
<accession>A0A1X7AI69</accession>
<dbReference type="InterPro" id="IPR017853">
    <property type="entry name" value="GH"/>
</dbReference>
<dbReference type="Gene3D" id="2.60.120.260">
    <property type="entry name" value="Galactose-binding domain-like"/>
    <property type="match status" value="1"/>
</dbReference>
<evidence type="ECO:0000313" key="9">
    <source>
        <dbReference type="EMBL" id="SMA44261.1"/>
    </source>
</evidence>
<dbReference type="Gene3D" id="2.70.98.10">
    <property type="match status" value="1"/>
</dbReference>
<sequence length="1060" mass="120812">MTYDIFAAPMAEESSLTSLLQEWEHIPAVLEDHTINGINKLPHHSSAFPFANSQEVQSLKPAQSSRYLDLNGEWSFHCAINPSQKPEGFQTQEFDDSEWSSIQVPGNWEAQGFDHAIYLDERFPFTTQWPEVPRDYNPVGSYRRIFTLPENWVEDETILHLGGARTAVFIWVNGEFVGYSQNAKSAAEFNISKHLQAGENLIALQIYRWSNGSYLEKQDMLDMSGLEREVYLYNRKPVHIFDIHCQPTLDESFQRGLLTLDLTLNNFATGLSPAHKVSVRCKAPNTQSELYTLEQAVEPFEDCTTIQLSHRIELPDLWTAETPNLYRLFISLIDDKGNELECFQEHFGFRHIEITDGQLKVNGTAITIRGVNHHETDHRYGHYVPFEVMEQDIRLMKENNINAVRTSHYPSHPYWYQLCDEHGLYVVSEANIESHPLALSDETQIGDNESWIPAHLDRLEAMVREHRNHPSIIIWSMGNEAGHGRVFETMYPWLKNFDPTRPVQYEPAGTEPYTDIVCPMYPKLERLEALAAKKERPVIMIEYAHAMGNSVGILSDYWRLIDRHNSLQGGFIWEWCDHALQLINDKGQPYWGYGQDYHPELPSDGNFMNDGLLAADRTPHPHMAEVRKVYQPVRIHLASKDNEQPLSASYILENRYDFLSLDHLQLYWQLLENGEPVLAGTEELPRLEAGHSTLQSIACDYAALNSQCEYILSFKLKQRPTSNTLLSPEHVIAWDQIILHSPQSKSCEDEQQLDMLASLHLDESPESLVITNTNTRLVFDRSNGLLTEWQIEGKPHFCSGPIINLFRGMTDNDLGCKTHEKAKIWQQAAKSRELIYCEALQESPHSILVNTRFHLPESKGTLEMNYEINNQGHITLTTTISFQEPESLPDLLRFGVQMQLPESTETMRWYGRGPGESYCDRKGLPIGIYKGPVEEQFHRYPRPQETGNKTDVRWAEWTDHQSTGLRVEATDTPINVSAWPFAPEELDFVPDPSGAWGASGLTPLSKKHGTDINTGGPVTINIDLLQAGTGGLNSWGSQLLDDYRLPAGNYSFSVILKGGV</sequence>
<dbReference type="OrthoDB" id="9758603at2"/>
<evidence type="ECO:0000256" key="3">
    <source>
        <dbReference type="ARBA" id="ARBA00012756"/>
    </source>
</evidence>
<evidence type="ECO:0000256" key="2">
    <source>
        <dbReference type="ARBA" id="ARBA00007401"/>
    </source>
</evidence>
<gene>
    <name evidence="9" type="primary">lacZ_1</name>
    <name evidence="9" type="ORF">EHSB41UT_01765</name>
</gene>
<dbReference type="GO" id="GO:0004565">
    <property type="term" value="F:beta-galactosidase activity"/>
    <property type="evidence" value="ECO:0007669"/>
    <property type="project" value="UniProtKB-EC"/>
</dbReference>
<reference evidence="9 10" key="1">
    <citation type="submission" date="2017-03" db="EMBL/GenBank/DDBJ databases">
        <authorList>
            <person name="Afonso C.L."/>
            <person name="Miller P.J."/>
            <person name="Scott M.A."/>
            <person name="Spackman E."/>
            <person name="Goraichik I."/>
            <person name="Dimitrov K.M."/>
            <person name="Suarez D.L."/>
            <person name="Swayne D.E."/>
        </authorList>
    </citation>
    <scope>NUCLEOTIDE SEQUENCE [LARGE SCALE GENOMIC DNA]</scope>
    <source>
        <strain evidence="9">SB41UT1</strain>
    </source>
</reference>
<dbReference type="InterPro" id="IPR011013">
    <property type="entry name" value="Gal_mutarotase_sf_dom"/>
</dbReference>
<dbReference type="InterPro" id="IPR006101">
    <property type="entry name" value="Glyco_hydro_2"/>
</dbReference>
<dbReference type="PRINTS" id="PR00132">
    <property type="entry name" value="GLHYDRLASE2"/>
</dbReference>
<dbReference type="InterPro" id="IPR006102">
    <property type="entry name" value="Ig-like_GH2"/>
</dbReference>
<dbReference type="InterPro" id="IPR004199">
    <property type="entry name" value="B-gal_small/dom_5"/>
</dbReference>
<comment type="similarity">
    <text evidence="2 7">Belongs to the glycosyl hydrolase 2 family.</text>
</comment>
<dbReference type="Pfam" id="PF02837">
    <property type="entry name" value="Glyco_hydro_2_N"/>
    <property type="match status" value="1"/>
</dbReference>
<dbReference type="Proteomes" id="UP000196573">
    <property type="component" value="Unassembled WGS sequence"/>
</dbReference>
<dbReference type="InterPro" id="IPR006104">
    <property type="entry name" value="Glyco_hydro_2_N"/>
</dbReference>
<dbReference type="EC" id="3.2.1.23" evidence="3 7"/>
<dbReference type="InterPro" id="IPR050347">
    <property type="entry name" value="Bact_Beta-galactosidase"/>
</dbReference>
<dbReference type="Pfam" id="PF00703">
    <property type="entry name" value="Glyco_hydro_2"/>
    <property type="match status" value="1"/>
</dbReference>
<dbReference type="GO" id="GO:0005990">
    <property type="term" value="P:lactose catabolic process"/>
    <property type="evidence" value="ECO:0007669"/>
    <property type="project" value="TreeGrafter"/>
</dbReference>
<organism evidence="9 10">
    <name type="scientific">Parendozoicomonas haliclonae</name>
    <dbReference type="NCBI Taxonomy" id="1960125"/>
    <lineage>
        <taxon>Bacteria</taxon>
        <taxon>Pseudomonadati</taxon>
        <taxon>Pseudomonadota</taxon>
        <taxon>Gammaproteobacteria</taxon>
        <taxon>Oceanospirillales</taxon>
        <taxon>Endozoicomonadaceae</taxon>
        <taxon>Parendozoicomonas</taxon>
    </lineage>
</organism>
<keyword evidence="4 7" id="KW-0378">Hydrolase</keyword>
<evidence type="ECO:0000256" key="7">
    <source>
        <dbReference type="RuleBase" id="RU361154"/>
    </source>
</evidence>
<dbReference type="Pfam" id="PF16353">
    <property type="entry name" value="LacZ_4"/>
    <property type="match status" value="1"/>
</dbReference>
<evidence type="ECO:0000256" key="1">
    <source>
        <dbReference type="ARBA" id="ARBA00001412"/>
    </source>
</evidence>
<dbReference type="EMBL" id="FWPT01000003">
    <property type="protein sequence ID" value="SMA44261.1"/>
    <property type="molecule type" value="Genomic_DNA"/>
</dbReference>
<dbReference type="Gene3D" id="3.20.20.80">
    <property type="entry name" value="Glycosidases"/>
    <property type="match status" value="1"/>
</dbReference>
<evidence type="ECO:0000256" key="6">
    <source>
        <dbReference type="ARBA" id="ARBA00032230"/>
    </source>
</evidence>
<dbReference type="PROSITE" id="PS00719">
    <property type="entry name" value="GLYCOSYL_HYDROL_F2_1"/>
    <property type="match status" value="1"/>
</dbReference>
<dbReference type="AlphaFoldDB" id="A0A1X7AI69"/>
<protein>
    <recommendedName>
        <fullName evidence="3 7">Beta-galactosidase</fullName>
        <ecNumber evidence="3 7">3.2.1.23</ecNumber>
    </recommendedName>
    <alternativeName>
        <fullName evidence="6 7">Lactase</fullName>
    </alternativeName>
</protein>
<dbReference type="InterPro" id="IPR014718">
    <property type="entry name" value="GH-type_carb-bd"/>
</dbReference>
<dbReference type="InterPro" id="IPR013783">
    <property type="entry name" value="Ig-like_fold"/>
</dbReference>
<dbReference type="SUPFAM" id="SSF74650">
    <property type="entry name" value="Galactose mutarotase-like"/>
    <property type="match status" value="1"/>
</dbReference>
<dbReference type="Pfam" id="PF02836">
    <property type="entry name" value="Glyco_hydro_2_C"/>
    <property type="match status" value="1"/>
</dbReference>
<dbReference type="SMART" id="SM01038">
    <property type="entry name" value="Bgal_small_N"/>
    <property type="match status" value="1"/>
</dbReference>
<dbReference type="InterPro" id="IPR008979">
    <property type="entry name" value="Galactose-bd-like_sf"/>
</dbReference>
<dbReference type="InterPro" id="IPR032312">
    <property type="entry name" value="LacZ_4"/>
</dbReference>
<feature type="domain" description="Beta galactosidase small chain/" evidence="8">
    <location>
        <begin position="769"/>
        <end position="1057"/>
    </location>
</feature>
<dbReference type="SUPFAM" id="SSF49303">
    <property type="entry name" value="beta-Galactosidase/glucuronidase domain"/>
    <property type="match status" value="2"/>
</dbReference>
<evidence type="ECO:0000256" key="4">
    <source>
        <dbReference type="ARBA" id="ARBA00022801"/>
    </source>
</evidence>
<proteinExistence type="inferred from homology"/>
<evidence type="ECO:0000313" key="10">
    <source>
        <dbReference type="Proteomes" id="UP000196573"/>
    </source>
</evidence>
<dbReference type="Pfam" id="PF02929">
    <property type="entry name" value="Bgal_small_N"/>
    <property type="match status" value="1"/>
</dbReference>
<keyword evidence="10" id="KW-1185">Reference proteome</keyword>